<dbReference type="AlphaFoldDB" id="A0A0K2UKI8"/>
<keyword evidence="1" id="KW-0732">Signal</keyword>
<sequence>MNSFIVLSALLAVAASAPTAPSLSPICPNYPFCGIGPNELAVATDAQKRVLQQQFALAQPLVPQVPGLDAHFATEAEVLAAQGRVPGFTLHSAAEARVLQAEADLVAVQNYY</sequence>
<organism evidence="2">
    <name type="scientific">Lepeophtheirus salmonis</name>
    <name type="common">Salmon louse</name>
    <name type="synonym">Caligus salmonis</name>
    <dbReference type="NCBI Taxonomy" id="72036"/>
    <lineage>
        <taxon>Eukaryota</taxon>
        <taxon>Metazoa</taxon>
        <taxon>Ecdysozoa</taxon>
        <taxon>Arthropoda</taxon>
        <taxon>Crustacea</taxon>
        <taxon>Multicrustacea</taxon>
        <taxon>Hexanauplia</taxon>
        <taxon>Copepoda</taxon>
        <taxon>Siphonostomatoida</taxon>
        <taxon>Caligidae</taxon>
        <taxon>Lepeophtheirus</taxon>
    </lineage>
</organism>
<feature type="signal peptide" evidence="1">
    <location>
        <begin position="1"/>
        <end position="16"/>
    </location>
</feature>
<accession>A0A0K2UKI8</accession>
<protein>
    <recommendedName>
        <fullName evidence="3">Cuticle protein CPCFC domain-containing protein</fullName>
    </recommendedName>
</protein>
<dbReference type="OrthoDB" id="10589168at2759"/>
<feature type="chain" id="PRO_5005488765" description="Cuticle protein CPCFC domain-containing protein" evidence="1">
    <location>
        <begin position="17"/>
        <end position="112"/>
    </location>
</feature>
<proteinExistence type="predicted"/>
<dbReference type="EMBL" id="HACA01021249">
    <property type="protein sequence ID" value="CDW38610.1"/>
    <property type="molecule type" value="Transcribed_RNA"/>
</dbReference>
<evidence type="ECO:0000256" key="1">
    <source>
        <dbReference type="SAM" id="SignalP"/>
    </source>
</evidence>
<evidence type="ECO:0008006" key="3">
    <source>
        <dbReference type="Google" id="ProtNLM"/>
    </source>
</evidence>
<name>A0A0K2UKI8_LEPSM</name>
<reference evidence="2" key="1">
    <citation type="submission" date="2014-05" db="EMBL/GenBank/DDBJ databases">
        <authorList>
            <person name="Chronopoulou M."/>
        </authorList>
    </citation>
    <scope>NUCLEOTIDE SEQUENCE</scope>
    <source>
        <tissue evidence="2">Whole organism</tissue>
    </source>
</reference>
<evidence type="ECO:0000313" key="2">
    <source>
        <dbReference type="EMBL" id="CDW38610.1"/>
    </source>
</evidence>